<dbReference type="Pfam" id="PF00512">
    <property type="entry name" value="HisKA"/>
    <property type="match status" value="1"/>
</dbReference>
<dbReference type="Proteomes" id="UP000326961">
    <property type="component" value="Chromosome"/>
</dbReference>
<sequence>MGYKLIYILNISILLASGFYISSYARKNKVFMSSMLIISIVLNFINLKQSPYLYMAATISSFMVIQSIYNFNIKKYKYRELKIGSLCLISLLIIFLNKNFLQFNIVMNAFISIGLFFIVLRRYSKKDRDKNSHLVIDLKILKNKIKGKNDNLKASKKETKKLLDILNNKKEILNIILEQNNKCVILIDKYGYISNEDSSFSNVWKEYSCCNYKIKFSHFLNKSIENSTDVLLDVQKVYDIGIKLNREIISKDNRYFDCEYTPLKVNNRIIGVICIMTDITYKKYSQKIINYNKIKYKKTIETIPHTIVVTRDNEITYNNNNNLEIDIYEDRLKDFILNTKSKGSFEGYLNTDTKKYLNINKASFEENNIKKDIAIIRDTTEYNVLLKSIEQSAQNYISLVNAIPQGIYIYDFEDKKTTYVNEVLLNMSGFDSLNEFNDSHIIKDISWVLNKFGQDVKFMRHKIQNRKGKYIDVELGGITLEINNKMTCIGIMNDITEKVKAENIEREIAKKKLEYKQKNHFFINMSHELKTPLNLIMSSNQLIQSVFKDDILSNESGLIATVTNSVKKQSYISLRLIENIMTLTKLEADFYKPEVDCYDVVSLVEDIIIEINKYSIDDKIKFIFDTNIEEKLVRVDPYDIERIILLLFSKLIKQSKQNSTIYIELLDNVKGLNIYIKNIGLYDKDICLNNQSRDNINMNVEVAKSIINIYGGTINIVENKNSIEIDINLDIKESLDYNEKKICTLNKESIYAEYSMINAL</sequence>
<evidence type="ECO:0000256" key="1">
    <source>
        <dbReference type="ARBA" id="ARBA00000085"/>
    </source>
</evidence>
<feature type="transmembrane region" description="Helical" evidence="7">
    <location>
        <begin position="30"/>
        <end position="46"/>
    </location>
</feature>
<feature type="transmembrane region" description="Helical" evidence="7">
    <location>
        <begin position="52"/>
        <end position="69"/>
    </location>
</feature>
<evidence type="ECO:0000256" key="2">
    <source>
        <dbReference type="ARBA" id="ARBA00012438"/>
    </source>
</evidence>
<dbReference type="EMBL" id="CP032452">
    <property type="protein sequence ID" value="QEZ70020.1"/>
    <property type="molecule type" value="Genomic_DNA"/>
</dbReference>
<protein>
    <recommendedName>
        <fullName evidence="2">histidine kinase</fullName>
        <ecNumber evidence="2">2.7.13.3</ecNumber>
    </recommendedName>
</protein>
<name>A0A5P3XI31_PARBF</name>
<gene>
    <name evidence="9" type="ORF">D4A35_14400</name>
</gene>
<evidence type="ECO:0000256" key="5">
    <source>
        <dbReference type="ARBA" id="ARBA00023012"/>
    </source>
</evidence>
<dbReference type="RefSeq" id="WP_142729824.1">
    <property type="nucleotide sequence ID" value="NZ_BROK01000166.1"/>
</dbReference>
<dbReference type="GO" id="GO:0000155">
    <property type="term" value="F:phosphorelay sensor kinase activity"/>
    <property type="evidence" value="ECO:0007669"/>
    <property type="project" value="InterPro"/>
</dbReference>
<reference evidence="9 10" key="1">
    <citation type="submission" date="2018-09" db="EMBL/GenBank/DDBJ databases">
        <title>A clostridial neurotoxin that targets Anopheles mosquitoes.</title>
        <authorList>
            <person name="Contreras E."/>
            <person name="Masuyer G."/>
            <person name="Qureshi N."/>
            <person name="Chawla S."/>
            <person name="Lim H.L."/>
            <person name="Chen J."/>
            <person name="Stenmark P."/>
            <person name="Gill S."/>
        </authorList>
    </citation>
    <scope>NUCLEOTIDE SEQUENCE [LARGE SCALE GENOMIC DNA]</scope>
    <source>
        <strain evidence="9 10">Cbm</strain>
    </source>
</reference>
<accession>A0A5P3XI31</accession>
<dbReference type="EC" id="2.7.13.3" evidence="2"/>
<organism evidence="9 10">
    <name type="scientific">Paraclostridium bifermentans</name>
    <name type="common">Clostridium bifermentans</name>
    <dbReference type="NCBI Taxonomy" id="1490"/>
    <lineage>
        <taxon>Bacteria</taxon>
        <taxon>Bacillati</taxon>
        <taxon>Bacillota</taxon>
        <taxon>Clostridia</taxon>
        <taxon>Peptostreptococcales</taxon>
        <taxon>Peptostreptococcaceae</taxon>
        <taxon>Paraclostridium</taxon>
    </lineage>
</organism>
<keyword evidence="5" id="KW-0902">Two-component regulatory system</keyword>
<dbReference type="CDD" id="cd00082">
    <property type="entry name" value="HisKA"/>
    <property type="match status" value="1"/>
</dbReference>
<dbReference type="PROSITE" id="PS50109">
    <property type="entry name" value="HIS_KIN"/>
    <property type="match status" value="1"/>
</dbReference>
<keyword evidence="6" id="KW-0175">Coiled coil</keyword>
<dbReference type="InterPro" id="IPR005467">
    <property type="entry name" value="His_kinase_dom"/>
</dbReference>
<evidence type="ECO:0000256" key="4">
    <source>
        <dbReference type="ARBA" id="ARBA00022777"/>
    </source>
</evidence>
<feature type="transmembrane region" description="Helical" evidence="7">
    <location>
        <begin position="6"/>
        <end position="23"/>
    </location>
</feature>
<dbReference type="Gene3D" id="3.30.450.20">
    <property type="entry name" value="PAS domain"/>
    <property type="match status" value="1"/>
</dbReference>
<keyword evidence="7" id="KW-0472">Membrane</keyword>
<comment type="catalytic activity">
    <reaction evidence="1">
        <text>ATP + protein L-histidine = ADP + protein N-phospho-L-histidine.</text>
        <dbReference type="EC" id="2.7.13.3"/>
    </reaction>
</comment>
<dbReference type="InterPro" id="IPR050736">
    <property type="entry name" value="Sensor_HK_Regulatory"/>
</dbReference>
<evidence type="ECO:0000259" key="8">
    <source>
        <dbReference type="PROSITE" id="PS50109"/>
    </source>
</evidence>
<dbReference type="InterPro" id="IPR000014">
    <property type="entry name" value="PAS"/>
</dbReference>
<evidence type="ECO:0000313" key="9">
    <source>
        <dbReference type="EMBL" id="QEZ70020.1"/>
    </source>
</evidence>
<dbReference type="PANTHER" id="PTHR43711">
    <property type="entry name" value="TWO-COMPONENT HISTIDINE KINASE"/>
    <property type="match status" value="1"/>
</dbReference>
<dbReference type="SUPFAM" id="SSF55785">
    <property type="entry name" value="PYP-like sensor domain (PAS domain)"/>
    <property type="match status" value="1"/>
</dbReference>
<dbReference type="Gene3D" id="1.10.287.130">
    <property type="match status" value="1"/>
</dbReference>
<dbReference type="SUPFAM" id="SSF47384">
    <property type="entry name" value="Homodimeric domain of signal transducing histidine kinase"/>
    <property type="match status" value="1"/>
</dbReference>
<evidence type="ECO:0000256" key="3">
    <source>
        <dbReference type="ARBA" id="ARBA00022679"/>
    </source>
</evidence>
<keyword evidence="7" id="KW-1133">Transmembrane helix</keyword>
<feature type="coiled-coil region" evidence="6">
    <location>
        <begin position="138"/>
        <end position="169"/>
    </location>
</feature>
<proteinExistence type="predicted"/>
<dbReference type="SMART" id="SM00388">
    <property type="entry name" value="HisKA"/>
    <property type="match status" value="1"/>
</dbReference>
<dbReference type="Pfam" id="PF13188">
    <property type="entry name" value="PAS_8"/>
    <property type="match status" value="1"/>
</dbReference>
<dbReference type="InterPro" id="IPR035965">
    <property type="entry name" value="PAS-like_dom_sf"/>
</dbReference>
<evidence type="ECO:0000313" key="10">
    <source>
        <dbReference type="Proteomes" id="UP000326961"/>
    </source>
</evidence>
<dbReference type="InterPro" id="IPR003661">
    <property type="entry name" value="HisK_dim/P_dom"/>
</dbReference>
<dbReference type="AlphaFoldDB" id="A0A5P3XI31"/>
<keyword evidence="7" id="KW-0812">Transmembrane</keyword>
<keyword evidence="3" id="KW-0808">Transferase</keyword>
<dbReference type="InterPro" id="IPR036097">
    <property type="entry name" value="HisK_dim/P_sf"/>
</dbReference>
<feature type="domain" description="Histidine kinase" evidence="8">
    <location>
        <begin position="524"/>
        <end position="733"/>
    </location>
</feature>
<evidence type="ECO:0000256" key="6">
    <source>
        <dbReference type="SAM" id="Coils"/>
    </source>
</evidence>
<feature type="transmembrane region" description="Helical" evidence="7">
    <location>
        <begin position="103"/>
        <end position="120"/>
    </location>
</feature>
<dbReference type="PANTHER" id="PTHR43711:SF26">
    <property type="entry name" value="SENSOR HISTIDINE KINASE RCSC"/>
    <property type="match status" value="1"/>
</dbReference>
<evidence type="ECO:0000256" key="7">
    <source>
        <dbReference type="SAM" id="Phobius"/>
    </source>
</evidence>
<keyword evidence="4 9" id="KW-0418">Kinase</keyword>